<sequence length="276" mass="30067">MHLSPAVRPLLQADRPEWSVASDAEGGSGERLEPFETHRTAEVVDEEPGHYLADSERARPPRPSPDPVSAKCNEARSEGRGASSGRGLSTMILYNCGLAIGTRMAGLYDAIMSWAADSEYIDPEHVWPLGIGSIVVLVALVDVRALDQLLASLDGFTQLRQLLVMALKGVAAGMITHFAYSTSDISFRSRQTLQSKERALLIILGVGVGAGLLIDVVIPQLVEPFPFVVVQTTGLLLVVSMWYLHLLIENWKLSNEWPHVLSGLLIAFGPYVPYLL</sequence>
<evidence type="ECO:0000256" key="1">
    <source>
        <dbReference type="SAM" id="MobiDB-lite"/>
    </source>
</evidence>
<keyword evidence="4" id="KW-1185">Reference proteome</keyword>
<accession>A0A1I5W821</accession>
<gene>
    <name evidence="3" type="ORF">SAMN05216277_12413</name>
</gene>
<keyword evidence="2" id="KW-1133">Transmembrane helix</keyword>
<dbReference type="Proteomes" id="UP000183769">
    <property type="component" value="Unassembled WGS sequence"/>
</dbReference>
<dbReference type="EMBL" id="FOXI01000024">
    <property type="protein sequence ID" value="SFQ15902.1"/>
    <property type="molecule type" value="Genomic_DNA"/>
</dbReference>
<dbReference type="AlphaFoldDB" id="A0A1I5W821"/>
<organism evidence="3 4">
    <name type="scientific">Halolamina pelagica</name>
    <dbReference type="NCBI Taxonomy" id="699431"/>
    <lineage>
        <taxon>Archaea</taxon>
        <taxon>Methanobacteriati</taxon>
        <taxon>Methanobacteriota</taxon>
        <taxon>Stenosarchaea group</taxon>
        <taxon>Halobacteria</taxon>
        <taxon>Halobacteriales</taxon>
        <taxon>Haloferacaceae</taxon>
    </lineage>
</organism>
<feature type="transmembrane region" description="Helical" evidence="2">
    <location>
        <begin position="257"/>
        <end position="275"/>
    </location>
</feature>
<reference evidence="4" key="1">
    <citation type="submission" date="2016-10" db="EMBL/GenBank/DDBJ databases">
        <authorList>
            <person name="Varghese N."/>
            <person name="Submissions S."/>
        </authorList>
    </citation>
    <scope>NUCLEOTIDE SEQUENCE [LARGE SCALE GENOMIC DNA]</scope>
    <source>
        <strain evidence="4">CGMCC 1.10329</strain>
    </source>
</reference>
<feature type="compositionally biased region" description="Basic and acidic residues" evidence="1">
    <location>
        <begin position="28"/>
        <end position="59"/>
    </location>
</feature>
<proteinExistence type="predicted"/>
<feature type="transmembrane region" description="Helical" evidence="2">
    <location>
        <begin position="225"/>
        <end position="245"/>
    </location>
</feature>
<feature type="transmembrane region" description="Helical" evidence="2">
    <location>
        <begin position="162"/>
        <end position="180"/>
    </location>
</feature>
<evidence type="ECO:0000313" key="3">
    <source>
        <dbReference type="EMBL" id="SFQ15902.1"/>
    </source>
</evidence>
<feature type="transmembrane region" description="Helical" evidence="2">
    <location>
        <begin position="200"/>
        <end position="218"/>
    </location>
</feature>
<name>A0A1I5W821_9EURY</name>
<protein>
    <submittedName>
        <fullName evidence="3">Uncharacterized protein</fullName>
    </submittedName>
</protein>
<keyword evidence="2" id="KW-0472">Membrane</keyword>
<evidence type="ECO:0000313" key="4">
    <source>
        <dbReference type="Proteomes" id="UP000183769"/>
    </source>
</evidence>
<evidence type="ECO:0000256" key="2">
    <source>
        <dbReference type="SAM" id="Phobius"/>
    </source>
</evidence>
<feature type="region of interest" description="Disordered" evidence="1">
    <location>
        <begin position="1"/>
        <end position="85"/>
    </location>
</feature>
<keyword evidence="2" id="KW-0812">Transmembrane</keyword>